<dbReference type="EMBL" id="FRDI01000002">
    <property type="protein sequence ID" value="SHN49425.1"/>
    <property type="molecule type" value="Genomic_DNA"/>
</dbReference>
<dbReference type="STRING" id="1121455.SAMN02745728_00132"/>
<dbReference type="AlphaFoldDB" id="A0A1M7RT07"/>
<dbReference type="OrthoDB" id="9799618at2"/>
<protein>
    <recommendedName>
        <fullName evidence="3">DUF1844 domain-containing protein</fullName>
    </recommendedName>
</protein>
<dbReference type="Pfam" id="PF08899">
    <property type="entry name" value="DUF1844"/>
    <property type="match status" value="1"/>
</dbReference>
<accession>A0A1M7RT07</accession>
<name>A0A1M7RT07_9BACT</name>
<evidence type="ECO:0000313" key="1">
    <source>
        <dbReference type="EMBL" id="SHN49425.1"/>
    </source>
</evidence>
<dbReference type="Proteomes" id="UP000186469">
    <property type="component" value="Unassembled WGS sequence"/>
</dbReference>
<keyword evidence="2" id="KW-1185">Reference proteome</keyword>
<sequence length="97" mass="10808">MSENNQNNDATAEQNALPQVNFSTFVLSIASSTLLNLGEVPNPETGKTEQNLLMAKHSIDLLSMLQDKLINGVSDDEKKLLADLLYEVRMKYVLKNK</sequence>
<evidence type="ECO:0008006" key="3">
    <source>
        <dbReference type="Google" id="ProtNLM"/>
    </source>
</evidence>
<evidence type="ECO:0000313" key="2">
    <source>
        <dbReference type="Proteomes" id="UP000186469"/>
    </source>
</evidence>
<dbReference type="InterPro" id="IPR014995">
    <property type="entry name" value="DUF1844"/>
</dbReference>
<organism evidence="1 2">
    <name type="scientific">Desulfovibrio litoralis DSM 11393</name>
    <dbReference type="NCBI Taxonomy" id="1121455"/>
    <lineage>
        <taxon>Bacteria</taxon>
        <taxon>Pseudomonadati</taxon>
        <taxon>Thermodesulfobacteriota</taxon>
        <taxon>Desulfovibrionia</taxon>
        <taxon>Desulfovibrionales</taxon>
        <taxon>Desulfovibrionaceae</taxon>
        <taxon>Desulfovibrio</taxon>
    </lineage>
</organism>
<reference evidence="1 2" key="1">
    <citation type="submission" date="2016-12" db="EMBL/GenBank/DDBJ databases">
        <authorList>
            <person name="Song W.-J."/>
            <person name="Kurnit D.M."/>
        </authorList>
    </citation>
    <scope>NUCLEOTIDE SEQUENCE [LARGE SCALE GENOMIC DNA]</scope>
    <source>
        <strain evidence="1 2">DSM 11393</strain>
    </source>
</reference>
<gene>
    <name evidence="1" type="ORF">SAMN02745728_00132</name>
</gene>
<dbReference type="RefSeq" id="WP_072695462.1">
    <property type="nucleotide sequence ID" value="NZ_FRDI01000002.1"/>
</dbReference>
<proteinExistence type="predicted"/>